<proteinExistence type="predicted"/>
<organism evidence="2 3">
    <name type="scientific">Candidatus Pedobacter colombiensis</name>
    <dbReference type="NCBI Taxonomy" id="3121371"/>
    <lineage>
        <taxon>Bacteria</taxon>
        <taxon>Pseudomonadati</taxon>
        <taxon>Bacteroidota</taxon>
        <taxon>Sphingobacteriia</taxon>
        <taxon>Sphingobacteriales</taxon>
        <taxon>Sphingobacteriaceae</taxon>
        <taxon>Pedobacter</taxon>
    </lineage>
</organism>
<sequence length="102" mass="11212">MAFDGSEGGPISINEASEATKRWRDTNPGQIQGEFWGNEILQTLMKQEEAVGLRVHFGLDKEGKMQSFITAVRKDESDILSIVADFSCPCPPRCGNPNPLNS</sequence>
<dbReference type="Proteomes" id="UP001214530">
    <property type="component" value="Chromosome"/>
</dbReference>
<feature type="region of interest" description="Disordered" evidence="1">
    <location>
        <begin position="1"/>
        <end position="32"/>
    </location>
</feature>
<gene>
    <name evidence="2" type="ORF">P0Y49_09185</name>
</gene>
<accession>A0AAJ5WC51</accession>
<evidence type="ECO:0000313" key="2">
    <source>
        <dbReference type="EMBL" id="WEK21313.1"/>
    </source>
</evidence>
<evidence type="ECO:0000256" key="1">
    <source>
        <dbReference type="SAM" id="MobiDB-lite"/>
    </source>
</evidence>
<dbReference type="EMBL" id="CP119313">
    <property type="protein sequence ID" value="WEK21313.1"/>
    <property type="molecule type" value="Genomic_DNA"/>
</dbReference>
<dbReference type="AlphaFoldDB" id="A0AAJ5WC51"/>
<protein>
    <submittedName>
        <fullName evidence="2">Uncharacterized protein</fullName>
    </submittedName>
</protein>
<evidence type="ECO:0000313" key="3">
    <source>
        <dbReference type="Proteomes" id="UP001214530"/>
    </source>
</evidence>
<reference evidence="2" key="1">
    <citation type="submission" date="2023-03" db="EMBL/GenBank/DDBJ databases">
        <title>Andean soil-derived lignocellulolytic bacterial consortium as a source of novel taxa and putative plastic-active enzymes.</title>
        <authorList>
            <person name="Diaz-Garcia L."/>
            <person name="Chuvochina M."/>
            <person name="Feuerriegel G."/>
            <person name="Bunk B."/>
            <person name="Sproer C."/>
            <person name="Streit W.R."/>
            <person name="Rodriguez L.M."/>
            <person name="Overmann J."/>
            <person name="Jimenez D.J."/>
        </authorList>
    </citation>
    <scope>NUCLEOTIDE SEQUENCE</scope>
    <source>
        <strain evidence="2">MAG 3858</strain>
    </source>
</reference>
<name>A0AAJ5WC51_9SPHI</name>